<dbReference type="eggNOG" id="COG1733">
    <property type="taxonomic scope" value="Bacteria"/>
</dbReference>
<name>C8NEL1_9LACT</name>
<dbReference type="EMBL" id="ACKZ01000008">
    <property type="protein sequence ID" value="EEW38112.1"/>
    <property type="molecule type" value="Genomic_DNA"/>
</dbReference>
<organism evidence="5 6">
    <name type="scientific">Granulicatella adiacens ATCC 49175</name>
    <dbReference type="NCBI Taxonomy" id="638301"/>
    <lineage>
        <taxon>Bacteria</taxon>
        <taxon>Bacillati</taxon>
        <taxon>Bacillota</taxon>
        <taxon>Bacilli</taxon>
        <taxon>Lactobacillales</taxon>
        <taxon>Carnobacteriaceae</taxon>
        <taxon>Granulicatella</taxon>
    </lineage>
</organism>
<dbReference type="HOGENOM" id="CLU_111585_5_3_9"/>
<dbReference type="GeneID" id="78411375"/>
<evidence type="ECO:0000256" key="3">
    <source>
        <dbReference type="ARBA" id="ARBA00023163"/>
    </source>
</evidence>
<dbReference type="Proteomes" id="UP000005926">
    <property type="component" value="Unassembled WGS sequence"/>
</dbReference>
<feature type="domain" description="HTH hxlR-type" evidence="4">
    <location>
        <begin position="4"/>
        <end position="103"/>
    </location>
</feature>
<dbReference type="GO" id="GO:0003677">
    <property type="term" value="F:DNA binding"/>
    <property type="evidence" value="ECO:0007669"/>
    <property type="project" value="UniProtKB-KW"/>
</dbReference>
<keyword evidence="1" id="KW-0805">Transcription regulation</keyword>
<dbReference type="PROSITE" id="PS51118">
    <property type="entry name" value="HTH_HXLR"/>
    <property type="match status" value="1"/>
</dbReference>
<dbReference type="AlphaFoldDB" id="C8NEL1"/>
<accession>C8NEL1</accession>
<dbReference type="Pfam" id="PF01638">
    <property type="entry name" value="HxlR"/>
    <property type="match status" value="1"/>
</dbReference>
<keyword evidence="6" id="KW-1185">Reference proteome</keyword>
<gene>
    <name evidence="5" type="ORF">HMPREF0444_0356</name>
</gene>
<comment type="caution">
    <text evidence="5">The sequence shown here is derived from an EMBL/GenBank/DDBJ whole genome shotgun (WGS) entry which is preliminary data.</text>
</comment>
<evidence type="ECO:0000256" key="1">
    <source>
        <dbReference type="ARBA" id="ARBA00023015"/>
    </source>
</evidence>
<evidence type="ECO:0000313" key="6">
    <source>
        <dbReference type="Proteomes" id="UP000005926"/>
    </source>
</evidence>
<keyword evidence="2" id="KW-0238">DNA-binding</keyword>
<dbReference type="RefSeq" id="WP_005605402.1">
    <property type="nucleotide sequence ID" value="NZ_CP102283.1"/>
</dbReference>
<evidence type="ECO:0000256" key="2">
    <source>
        <dbReference type="ARBA" id="ARBA00023125"/>
    </source>
</evidence>
<dbReference type="InterPro" id="IPR036388">
    <property type="entry name" value="WH-like_DNA-bd_sf"/>
</dbReference>
<dbReference type="Gene3D" id="1.10.10.10">
    <property type="entry name" value="Winged helix-like DNA-binding domain superfamily/Winged helix DNA-binding domain"/>
    <property type="match status" value="1"/>
</dbReference>
<dbReference type="InterPro" id="IPR036390">
    <property type="entry name" value="WH_DNA-bd_sf"/>
</dbReference>
<reference evidence="5 6" key="1">
    <citation type="submission" date="2009-08" db="EMBL/GenBank/DDBJ databases">
        <authorList>
            <person name="Muzny D."/>
            <person name="Qin X."/>
            <person name="Deng J."/>
            <person name="Jiang H."/>
            <person name="Liu Y."/>
            <person name="Qu J."/>
            <person name="Song X.-Z."/>
            <person name="Zhang L."/>
            <person name="Thornton R."/>
            <person name="Coyle M."/>
            <person name="Francisco L."/>
            <person name="Jackson L."/>
            <person name="Javaid M."/>
            <person name="Korchina V."/>
            <person name="Kovar C."/>
            <person name="Mata R."/>
            <person name="Mathew T."/>
            <person name="Ngo R."/>
            <person name="Nguyen L."/>
            <person name="Nguyen N."/>
            <person name="Okwuonu G."/>
            <person name="Ongeri F."/>
            <person name="Pham C."/>
            <person name="Simmons D."/>
            <person name="Wilczek-Boney K."/>
            <person name="Hale W."/>
            <person name="Jakkamsetti A."/>
            <person name="Pham P."/>
            <person name="Ruth R."/>
            <person name="San Lucas F."/>
            <person name="Warren J."/>
            <person name="Zhang J."/>
            <person name="Zhao Z."/>
            <person name="Zhou C."/>
            <person name="Zhu D."/>
            <person name="Lee S."/>
            <person name="Bess C."/>
            <person name="Blankenburg K."/>
            <person name="Forbes L."/>
            <person name="Fu Q."/>
            <person name="Gubbala S."/>
            <person name="Hirani K."/>
            <person name="Jayaseelan J.C."/>
            <person name="Lara F."/>
            <person name="Munidasa M."/>
            <person name="Palculict T."/>
            <person name="Patil S."/>
            <person name="Pu L.-L."/>
            <person name="Saada N."/>
            <person name="Tang L."/>
            <person name="Weissenberger G."/>
            <person name="Zhu Y."/>
            <person name="Hemphill L."/>
            <person name="Shang Y."/>
            <person name="Youmans B."/>
            <person name="Ayvaz T."/>
            <person name="Ross M."/>
            <person name="Santibanez J."/>
            <person name="Aqrawi P."/>
            <person name="Gross S."/>
            <person name="Joshi V."/>
            <person name="Fowler G."/>
            <person name="Nazareth L."/>
            <person name="Reid J."/>
            <person name="Worley K."/>
            <person name="Petrosino J."/>
            <person name="Highlander S."/>
            <person name="Gibbs R."/>
        </authorList>
    </citation>
    <scope>NUCLEOTIDE SEQUENCE [LARGE SCALE GENOMIC DNA]</scope>
    <source>
        <strain evidence="5 6">ATCC 49175</strain>
    </source>
</reference>
<keyword evidence="3" id="KW-0804">Transcription</keyword>
<evidence type="ECO:0000313" key="5">
    <source>
        <dbReference type="EMBL" id="EEW38112.1"/>
    </source>
</evidence>
<protein>
    <submittedName>
        <fullName evidence="5">Transcriptional regulator, HxlR family</fullName>
    </submittedName>
</protein>
<sequence>MENETYLRKLALPLLGKWSVFILLTLEKEEMYFAQIERTLGSISRKVLTQSLNDLIEINILYKRGKASTGHKTYYGLTPLGKRLLPLIHQIKEWIRENKDELEN</sequence>
<dbReference type="SUPFAM" id="SSF46785">
    <property type="entry name" value="Winged helix' DNA-binding domain"/>
    <property type="match status" value="1"/>
</dbReference>
<dbReference type="PANTHER" id="PTHR33204">
    <property type="entry name" value="TRANSCRIPTIONAL REGULATOR, MARR FAMILY"/>
    <property type="match status" value="1"/>
</dbReference>
<evidence type="ECO:0000259" key="4">
    <source>
        <dbReference type="PROSITE" id="PS51118"/>
    </source>
</evidence>
<dbReference type="InterPro" id="IPR002577">
    <property type="entry name" value="HTH_HxlR"/>
</dbReference>
<proteinExistence type="predicted"/>
<dbReference type="STRING" id="638301.HMPREF0444_0356"/>